<accession>A0A411YWC2</accession>
<protein>
    <submittedName>
        <fullName evidence="2">DUF853 family protein</fullName>
    </submittedName>
</protein>
<proteinExistence type="predicted"/>
<dbReference type="Gene3D" id="3.40.50.300">
    <property type="entry name" value="P-loop containing nucleotide triphosphate hydrolases"/>
    <property type="match status" value="1"/>
</dbReference>
<evidence type="ECO:0000313" key="3">
    <source>
        <dbReference type="Proteomes" id="UP000284547"/>
    </source>
</evidence>
<reference evidence="2 3" key="1">
    <citation type="submission" date="2018-08" db="EMBL/GenBank/DDBJ databases">
        <title>Flavobacterium tibetense sp. nov., isolated from a wetland YonghuCo on Tibetan Plateau.</title>
        <authorList>
            <person name="Phurbu D."/>
            <person name="Lu H."/>
            <person name="Xing P."/>
        </authorList>
    </citation>
    <scope>NUCLEOTIDE SEQUENCE [LARGE SCALE GENOMIC DNA]</scope>
    <source>
        <strain evidence="2 3">DJC</strain>
    </source>
</reference>
<dbReference type="SUPFAM" id="SSF52540">
    <property type="entry name" value="P-loop containing nucleoside triphosphate hydrolases"/>
    <property type="match status" value="1"/>
</dbReference>
<dbReference type="PANTHER" id="PTHR30121">
    <property type="entry name" value="UNCHARACTERIZED PROTEIN YJGR-RELATED"/>
    <property type="match status" value="1"/>
</dbReference>
<evidence type="ECO:0000259" key="1">
    <source>
        <dbReference type="Pfam" id="PF10412"/>
    </source>
</evidence>
<gene>
    <name evidence="2" type="ORF">D1012_22025</name>
</gene>
<feature type="domain" description="Type IV secretion system coupling protein TraD DNA-binding" evidence="1">
    <location>
        <begin position="44"/>
        <end position="91"/>
    </location>
</feature>
<sequence length="243" mass="27676">QKAEHRYKTFRKNRVKFLNNKQQHYRKKPSQEIFVGYTDFKERVALEARELNYHMLSTGGTGTGKTTLIASLMEAALQQDKPIIFADGKGERKSMLEFKALCEVYGRKVYLFSEMDNLTYNPIKNGTPTETRDKLMSLFSFSSEGDGAYYTDIASRYLQLVVKLIDEAQVTRDIKTIAKLTNVDSMNDFFKEHSIQEEIEEDIEVEVEEEVAVGKASASSDDDLSGFVAPSEPKVEIVKKKIV</sequence>
<organism evidence="2 3">
    <name type="scientific">Pseudotabrizicola alkalilacus</name>
    <dbReference type="NCBI Taxonomy" id="2305252"/>
    <lineage>
        <taxon>Bacteria</taxon>
        <taxon>Pseudomonadati</taxon>
        <taxon>Pseudomonadota</taxon>
        <taxon>Alphaproteobacteria</taxon>
        <taxon>Rhodobacterales</taxon>
        <taxon>Paracoccaceae</taxon>
        <taxon>Pseudotabrizicola</taxon>
    </lineage>
</organism>
<comment type="caution">
    <text evidence="2">The sequence shown here is derived from an EMBL/GenBank/DDBJ whole genome shotgun (WGS) entry which is preliminary data.</text>
</comment>
<dbReference type="InterPro" id="IPR051162">
    <property type="entry name" value="T4SS_component"/>
</dbReference>
<dbReference type="PANTHER" id="PTHR30121:SF6">
    <property type="entry name" value="SLR6007 PROTEIN"/>
    <property type="match status" value="1"/>
</dbReference>
<dbReference type="Pfam" id="PF10412">
    <property type="entry name" value="TrwB_AAD_bind"/>
    <property type="match status" value="1"/>
</dbReference>
<dbReference type="InterPro" id="IPR027417">
    <property type="entry name" value="P-loop_NTPase"/>
</dbReference>
<dbReference type="EMBL" id="QWEY01000051">
    <property type="protein sequence ID" value="RGP35078.1"/>
    <property type="molecule type" value="Genomic_DNA"/>
</dbReference>
<feature type="non-terminal residue" evidence="2">
    <location>
        <position position="243"/>
    </location>
</feature>
<feature type="non-terminal residue" evidence="2">
    <location>
        <position position="1"/>
    </location>
</feature>
<name>A0A411YWC2_9RHOB</name>
<keyword evidence="3" id="KW-1185">Reference proteome</keyword>
<dbReference type="InterPro" id="IPR019476">
    <property type="entry name" value="T4SS_TraD_DNA-bd"/>
</dbReference>
<dbReference type="Proteomes" id="UP000284547">
    <property type="component" value="Unassembled WGS sequence"/>
</dbReference>
<dbReference type="AlphaFoldDB" id="A0A411YWC2"/>
<evidence type="ECO:0000313" key="2">
    <source>
        <dbReference type="EMBL" id="RGP35078.1"/>
    </source>
</evidence>
<dbReference type="OrthoDB" id="7817736at2"/>